<feature type="region of interest" description="Disordered" evidence="1">
    <location>
        <begin position="312"/>
        <end position="335"/>
    </location>
</feature>
<dbReference type="OrthoDB" id="4204449at2759"/>
<keyword evidence="2" id="KW-1133">Transmembrane helix</keyword>
<keyword evidence="4" id="KW-1185">Reference proteome</keyword>
<accession>A0A168CWW9</accession>
<dbReference type="VEuPathDB" id="FungiDB:AAP_00747"/>
<evidence type="ECO:0000256" key="2">
    <source>
        <dbReference type="SAM" id="Phobius"/>
    </source>
</evidence>
<evidence type="ECO:0000313" key="4">
    <source>
        <dbReference type="Proteomes" id="UP000242877"/>
    </source>
</evidence>
<feature type="compositionally biased region" description="Polar residues" evidence="1">
    <location>
        <begin position="371"/>
        <end position="384"/>
    </location>
</feature>
<name>A0A168CWW9_9EURO</name>
<keyword evidence="2" id="KW-0472">Membrane</keyword>
<organism evidence="3 4">
    <name type="scientific">Ascosphaera apis ARSEF 7405</name>
    <dbReference type="NCBI Taxonomy" id="392613"/>
    <lineage>
        <taxon>Eukaryota</taxon>
        <taxon>Fungi</taxon>
        <taxon>Dikarya</taxon>
        <taxon>Ascomycota</taxon>
        <taxon>Pezizomycotina</taxon>
        <taxon>Eurotiomycetes</taxon>
        <taxon>Eurotiomycetidae</taxon>
        <taxon>Onygenales</taxon>
        <taxon>Ascosphaeraceae</taxon>
        <taxon>Ascosphaera</taxon>
    </lineage>
</organism>
<dbReference type="Proteomes" id="UP000242877">
    <property type="component" value="Unassembled WGS sequence"/>
</dbReference>
<reference evidence="3 4" key="1">
    <citation type="journal article" date="2016" name="Genome Biol. Evol.">
        <title>Divergent and convergent evolution of fungal pathogenicity.</title>
        <authorList>
            <person name="Shang Y."/>
            <person name="Xiao G."/>
            <person name="Zheng P."/>
            <person name="Cen K."/>
            <person name="Zhan S."/>
            <person name="Wang C."/>
        </authorList>
    </citation>
    <scope>NUCLEOTIDE SEQUENCE [LARGE SCALE GENOMIC DNA]</scope>
    <source>
        <strain evidence="3 4">ARSEF 7405</strain>
    </source>
</reference>
<feature type="transmembrane region" description="Helical" evidence="2">
    <location>
        <begin position="211"/>
        <end position="232"/>
    </location>
</feature>
<feature type="transmembrane region" description="Helical" evidence="2">
    <location>
        <begin position="270"/>
        <end position="295"/>
    </location>
</feature>
<evidence type="ECO:0000313" key="3">
    <source>
        <dbReference type="EMBL" id="KZZ97104.1"/>
    </source>
</evidence>
<keyword evidence="2 3" id="KW-0812">Transmembrane</keyword>
<feature type="transmembrane region" description="Helical" evidence="2">
    <location>
        <begin position="180"/>
        <end position="199"/>
    </location>
</feature>
<gene>
    <name evidence="3" type="ORF">AAP_00747</name>
</gene>
<protein>
    <submittedName>
        <fullName evidence="3">Transmembrane protein UsgS</fullName>
    </submittedName>
</protein>
<feature type="region of interest" description="Disordered" evidence="1">
    <location>
        <begin position="365"/>
        <end position="384"/>
    </location>
</feature>
<dbReference type="PANTHER" id="PTHR38421:SF1">
    <property type="entry name" value="TRANSMEMBRANE PROTEIN"/>
    <property type="match status" value="1"/>
</dbReference>
<feature type="transmembrane region" description="Helical" evidence="2">
    <location>
        <begin position="38"/>
        <end position="70"/>
    </location>
</feature>
<sequence length="384" mass="44100">MASFEPNAIIRGAQLTVVGAFRALQNPALFRSNHYRQAAIACCTGIAIHLFLFLPVFIAKIFLFIPWLLFGAELEWDHILYEWIKFFSDSVLQVPFLLMTLMSHITPTLDELFMESLKWADSTYAEKHKADDPATLRDMYYPNLQQWPTSRRSTSTVRKSPQEKIRDFARRNSKRTMYSVGIYALSTIPTVGRFVYPAASFWAFRREVGDVPAAVIFGAGLILPKRFMVMFFQSFYSSRSLMRELLRPYFKRIHFTPDQKRRWYFDRQGVLFGFALGFYYILRIPFIGILMYGIAEASTAYLITKITDPPPPPPEDILHGSSPGQSHSRVEAEFTESQTTWRNKKAFLSLPVDNMDVQNAAAMAKDAAKSHGQQANQFTGKRFT</sequence>
<dbReference type="AlphaFoldDB" id="A0A168CWW9"/>
<evidence type="ECO:0000256" key="1">
    <source>
        <dbReference type="SAM" id="MobiDB-lite"/>
    </source>
</evidence>
<proteinExistence type="predicted"/>
<comment type="caution">
    <text evidence="3">The sequence shown here is derived from an EMBL/GenBank/DDBJ whole genome shotgun (WGS) entry which is preliminary data.</text>
</comment>
<dbReference type="PANTHER" id="PTHR38421">
    <property type="entry name" value="TRANSMEMBRANE PROTEIN USGS"/>
    <property type="match status" value="1"/>
</dbReference>
<feature type="transmembrane region" description="Helical" evidence="2">
    <location>
        <begin position="90"/>
        <end position="109"/>
    </location>
</feature>
<dbReference type="EMBL" id="AZGZ01000002">
    <property type="protein sequence ID" value="KZZ97104.1"/>
    <property type="molecule type" value="Genomic_DNA"/>
</dbReference>